<dbReference type="PANTHER" id="PTHR10803">
    <property type="entry name" value="ARSENICAL PUMP-DRIVING ATPASE ARSENITE-TRANSLOCATING ATPASE"/>
    <property type="match status" value="1"/>
</dbReference>
<protein>
    <submittedName>
        <fullName evidence="3">ArsA family ATPase</fullName>
    </submittedName>
</protein>
<keyword evidence="4" id="KW-1185">Reference proteome</keyword>
<dbReference type="RefSeq" id="WP_276302892.1">
    <property type="nucleotide sequence ID" value="NZ_CP119992.1"/>
</dbReference>
<evidence type="ECO:0000256" key="1">
    <source>
        <dbReference type="ARBA" id="ARBA00011040"/>
    </source>
</evidence>
<comment type="similarity">
    <text evidence="1">Belongs to the arsA ATPase family.</text>
</comment>
<proteinExistence type="inferred from homology"/>
<accession>A0ABD6AC12</accession>
<dbReference type="GeneID" id="79315446"/>
<name>A0ABD6AC12_9EURY</name>
<dbReference type="AlphaFoldDB" id="A0ABD6AC12"/>
<dbReference type="Pfam" id="PF02374">
    <property type="entry name" value="ArsA_ATPase"/>
    <property type="match status" value="1"/>
</dbReference>
<dbReference type="Gene3D" id="3.40.50.300">
    <property type="entry name" value="P-loop containing nucleotide triphosphate hydrolases"/>
    <property type="match status" value="1"/>
</dbReference>
<dbReference type="InterPro" id="IPR027417">
    <property type="entry name" value="P-loop_NTPase"/>
</dbReference>
<evidence type="ECO:0000259" key="2">
    <source>
        <dbReference type="Pfam" id="PF02374"/>
    </source>
</evidence>
<dbReference type="Proteomes" id="UP001596547">
    <property type="component" value="Unassembled WGS sequence"/>
</dbReference>
<feature type="domain" description="ArsA/GET3 Anion-transporting ATPase-like" evidence="2">
    <location>
        <begin position="42"/>
        <end position="355"/>
    </location>
</feature>
<dbReference type="PANTHER" id="PTHR10803:SF3">
    <property type="entry name" value="ATPASE GET3"/>
    <property type="match status" value="1"/>
</dbReference>
<evidence type="ECO:0000313" key="4">
    <source>
        <dbReference type="Proteomes" id="UP001596547"/>
    </source>
</evidence>
<sequence length="356" mass="38546">MSANPDADAVERGSADEFEVEVEAVESIDDDDFAPEGVDAPRYVLYGGKGGVGKTTMAAATALASASDGTPTLVVSTDPAHSLSDVLETAIPSEPGRIRDDVPLYAVEIDPEAAEGTPFEQGFGGMDELFGGSEANPMGGAMPGADETAALQLLLQYLDDERFERVVVDTAPTGHTLRLLSLPEALDSMVGRILAFREQMSGMLGEMPGPFGDPDAGEGLDRLRDLSDRIQRLRAALSDPARTDFRVVMVPERLSVVESERLLRELDDFGVPARTVVVNRVTEDLANVVDADADVDWFVKPDTEGCEFCKRRWQSQQKALHRAQEVFRSREIKRVPMFADEVSGEAMLRVVAACLD</sequence>
<dbReference type="NCBIfam" id="TIGR00345">
    <property type="entry name" value="GET3_arsA_TRC40"/>
    <property type="match status" value="1"/>
</dbReference>
<dbReference type="CDD" id="cd02035">
    <property type="entry name" value="ArsA"/>
    <property type="match status" value="1"/>
</dbReference>
<dbReference type="InterPro" id="IPR016300">
    <property type="entry name" value="ATPase_ArsA/GET3"/>
</dbReference>
<gene>
    <name evidence="3" type="ORF">ACFQPE_13880</name>
</gene>
<organism evidence="3 4">
    <name type="scientific">Halomarina halobia</name>
    <dbReference type="NCBI Taxonomy" id="3033386"/>
    <lineage>
        <taxon>Archaea</taxon>
        <taxon>Methanobacteriati</taxon>
        <taxon>Methanobacteriota</taxon>
        <taxon>Stenosarchaea group</taxon>
        <taxon>Halobacteria</taxon>
        <taxon>Halobacteriales</taxon>
        <taxon>Natronomonadaceae</taxon>
        <taxon>Halomarina</taxon>
    </lineage>
</organism>
<dbReference type="InterPro" id="IPR025723">
    <property type="entry name" value="ArsA/GET3_ATPase-like"/>
</dbReference>
<dbReference type="SUPFAM" id="SSF52540">
    <property type="entry name" value="P-loop containing nucleoside triphosphate hydrolases"/>
    <property type="match status" value="1"/>
</dbReference>
<evidence type="ECO:0000313" key="3">
    <source>
        <dbReference type="EMBL" id="MFC7317871.1"/>
    </source>
</evidence>
<reference evidence="3 4" key="1">
    <citation type="journal article" date="2019" name="Int. J. Syst. Evol. Microbiol.">
        <title>The Global Catalogue of Microorganisms (GCM) 10K type strain sequencing project: providing services to taxonomists for standard genome sequencing and annotation.</title>
        <authorList>
            <consortium name="The Broad Institute Genomics Platform"/>
            <consortium name="The Broad Institute Genome Sequencing Center for Infectious Disease"/>
            <person name="Wu L."/>
            <person name="Ma J."/>
        </authorList>
    </citation>
    <scope>NUCLEOTIDE SEQUENCE [LARGE SCALE GENOMIC DNA]</scope>
    <source>
        <strain evidence="3 4">PSR21</strain>
    </source>
</reference>
<dbReference type="EMBL" id="JBHTBF010000002">
    <property type="protein sequence ID" value="MFC7317871.1"/>
    <property type="molecule type" value="Genomic_DNA"/>
</dbReference>
<comment type="caution">
    <text evidence="3">The sequence shown here is derived from an EMBL/GenBank/DDBJ whole genome shotgun (WGS) entry which is preliminary data.</text>
</comment>